<evidence type="ECO:0000313" key="1">
    <source>
        <dbReference type="EMBL" id="MFH4983263.1"/>
    </source>
</evidence>
<proteinExistence type="predicted"/>
<evidence type="ECO:0000313" key="2">
    <source>
        <dbReference type="Proteomes" id="UP001608902"/>
    </source>
</evidence>
<sequence length="106" mass="12035">MKNLLKVDNEAIDEAEELTGGVDVPALIRFYEEGKESLRNYRDLTRKIQITVRDIARCLLRFTEICIIIKDFNTFSAKVPSVVPSALNTSINSQSNFLILSPLYVK</sequence>
<gene>
    <name evidence="1" type="ORF">AB6A40_009972</name>
</gene>
<dbReference type="EMBL" id="JBGFUD010011629">
    <property type="protein sequence ID" value="MFH4983263.1"/>
    <property type="molecule type" value="Genomic_DNA"/>
</dbReference>
<reference evidence="1 2" key="1">
    <citation type="submission" date="2024-08" db="EMBL/GenBank/DDBJ databases">
        <title>Gnathostoma spinigerum genome.</title>
        <authorList>
            <person name="Gonzalez-Bertolin B."/>
            <person name="Monzon S."/>
            <person name="Zaballos A."/>
            <person name="Jimenez P."/>
            <person name="Dekumyoy P."/>
            <person name="Varona S."/>
            <person name="Cuesta I."/>
            <person name="Sumanam S."/>
            <person name="Adisakwattana P."/>
            <person name="Gasser R.B."/>
            <person name="Hernandez-Gonzalez A."/>
            <person name="Young N.D."/>
            <person name="Perteguer M.J."/>
        </authorList>
    </citation>
    <scope>NUCLEOTIDE SEQUENCE [LARGE SCALE GENOMIC DNA]</scope>
    <source>
        <strain evidence="1">AL3</strain>
        <tissue evidence="1">Liver</tissue>
    </source>
</reference>
<name>A0ABD6F0X1_9BILA</name>
<keyword evidence="2" id="KW-1185">Reference proteome</keyword>
<dbReference type="Proteomes" id="UP001608902">
    <property type="component" value="Unassembled WGS sequence"/>
</dbReference>
<dbReference type="AlphaFoldDB" id="A0ABD6F0X1"/>
<accession>A0ABD6F0X1</accession>
<comment type="caution">
    <text evidence="1">The sequence shown here is derived from an EMBL/GenBank/DDBJ whole genome shotgun (WGS) entry which is preliminary data.</text>
</comment>
<organism evidence="1 2">
    <name type="scientific">Gnathostoma spinigerum</name>
    <dbReference type="NCBI Taxonomy" id="75299"/>
    <lineage>
        <taxon>Eukaryota</taxon>
        <taxon>Metazoa</taxon>
        <taxon>Ecdysozoa</taxon>
        <taxon>Nematoda</taxon>
        <taxon>Chromadorea</taxon>
        <taxon>Rhabditida</taxon>
        <taxon>Spirurina</taxon>
        <taxon>Gnathostomatomorpha</taxon>
        <taxon>Gnathostomatoidea</taxon>
        <taxon>Gnathostomatidae</taxon>
        <taxon>Gnathostoma</taxon>
    </lineage>
</organism>
<protein>
    <submittedName>
        <fullName evidence="1">Uncharacterized protein</fullName>
    </submittedName>
</protein>